<proteinExistence type="predicted"/>
<organism evidence="1 2">
    <name type="scientific">Fonsecaea pedrosoi CBS 271.37</name>
    <dbReference type="NCBI Taxonomy" id="1442368"/>
    <lineage>
        <taxon>Eukaryota</taxon>
        <taxon>Fungi</taxon>
        <taxon>Dikarya</taxon>
        <taxon>Ascomycota</taxon>
        <taxon>Pezizomycotina</taxon>
        <taxon>Eurotiomycetes</taxon>
        <taxon>Chaetothyriomycetidae</taxon>
        <taxon>Chaetothyriales</taxon>
        <taxon>Herpotrichiellaceae</taxon>
        <taxon>Fonsecaea</taxon>
    </lineage>
</organism>
<accession>A0A0D2ESY5</accession>
<gene>
    <name evidence="1" type="ORF">Z517_09798</name>
</gene>
<dbReference type="VEuPathDB" id="FungiDB:Z517_09798"/>
<keyword evidence="2" id="KW-1185">Reference proteome</keyword>
<dbReference type="EMBL" id="KN846974">
    <property type="protein sequence ID" value="KIW77352.1"/>
    <property type="molecule type" value="Genomic_DNA"/>
</dbReference>
<name>A0A0D2ESY5_9EURO</name>
<dbReference type="RefSeq" id="XP_013281160.1">
    <property type="nucleotide sequence ID" value="XM_013425706.1"/>
</dbReference>
<sequence>MALTIDVIGEVMLGKEFRLSAPTERVDNALQKSGLLGRTERARHFLESKQALQMVALRATGPNH</sequence>
<dbReference type="AlphaFoldDB" id="A0A0D2ESY5"/>
<dbReference type="Proteomes" id="UP000053029">
    <property type="component" value="Unassembled WGS sequence"/>
</dbReference>
<reference evidence="1 2" key="1">
    <citation type="submission" date="2015-01" db="EMBL/GenBank/DDBJ databases">
        <title>The Genome Sequence of Fonsecaea pedrosoi CBS 271.37.</title>
        <authorList>
            <consortium name="The Broad Institute Genomics Platform"/>
            <person name="Cuomo C."/>
            <person name="de Hoog S."/>
            <person name="Gorbushina A."/>
            <person name="Stielow B."/>
            <person name="Teixiera M."/>
            <person name="Abouelleil A."/>
            <person name="Chapman S.B."/>
            <person name="Priest M."/>
            <person name="Young S.K."/>
            <person name="Wortman J."/>
            <person name="Nusbaum C."/>
            <person name="Birren B."/>
        </authorList>
    </citation>
    <scope>NUCLEOTIDE SEQUENCE [LARGE SCALE GENOMIC DNA]</scope>
    <source>
        <strain evidence="1 2">CBS 271.37</strain>
    </source>
</reference>
<dbReference type="GeneID" id="25309288"/>
<dbReference type="HOGENOM" id="CLU_2867675_0_0_1"/>
<evidence type="ECO:0000313" key="2">
    <source>
        <dbReference type="Proteomes" id="UP000053029"/>
    </source>
</evidence>
<protein>
    <submittedName>
        <fullName evidence="1">Uncharacterized protein</fullName>
    </submittedName>
</protein>
<evidence type="ECO:0000313" key="1">
    <source>
        <dbReference type="EMBL" id="KIW77352.1"/>
    </source>
</evidence>